<gene>
    <name evidence="2" type="ORF">FE257_001308</name>
</gene>
<accession>A0AAD4CE15</accession>
<evidence type="ECO:0000313" key="2">
    <source>
        <dbReference type="EMBL" id="KAF9884746.1"/>
    </source>
</evidence>
<name>A0AAD4CE15_ASPNN</name>
<keyword evidence="3" id="KW-1185">Reference proteome</keyword>
<reference evidence="2" key="1">
    <citation type="journal article" date="2019" name="Beilstein J. Org. Chem.">
        <title>Nanangenines: drimane sesquiterpenoids as the dominant metabolite cohort of a novel Australian fungus, Aspergillus nanangensis.</title>
        <authorList>
            <person name="Lacey H.J."/>
            <person name="Gilchrist C.L.M."/>
            <person name="Crombie A."/>
            <person name="Kalaitzis J.A."/>
            <person name="Vuong D."/>
            <person name="Rutledge P.J."/>
            <person name="Turner P."/>
            <person name="Pitt J.I."/>
            <person name="Lacey E."/>
            <person name="Chooi Y.H."/>
            <person name="Piggott A.M."/>
        </authorList>
    </citation>
    <scope>NUCLEOTIDE SEQUENCE</scope>
    <source>
        <strain evidence="2">MST-FP2251</strain>
    </source>
</reference>
<sequence>MHSEYTTIYTRTPRSLLFAIVANVGPGGTNRPLAVAYRQHHDAYNSHTSYPRVRHMVADTLSLIDILSDPANRAPLEAERALAKDWYRRSSGDELPTHERPSVPDTEQPPYMPMDKSREPVQQLPPLPWREDGVSQFPFSATCVLQALQRDDASTEATRPGDIQFQPLSTVFRADCLEYGLIVLDISDLDHVKYGIIAFPTCYMAEVPCEDENMDWDPVEDDQPEQVDVVLASPRPRVPLSIGQWVRKYCLWLSLDEAPRILELEERPLADAATLDYIWPPELDHHPQSSSDMVASSASSVTIAEEPLQTVPAGTTGTGRPRSA</sequence>
<organism evidence="2 3">
    <name type="scientific">Aspergillus nanangensis</name>
    <dbReference type="NCBI Taxonomy" id="2582783"/>
    <lineage>
        <taxon>Eukaryota</taxon>
        <taxon>Fungi</taxon>
        <taxon>Dikarya</taxon>
        <taxon>Ascomycota</taxon>
        <taxon>Pezizomycotina</taxon>
        <taxon>Eurotiomycetes</taxon>
        <taxon>Eurotiomycetidae</taxon>
        <taxon>Eurotiales</taxon>
        <taxon>Aspergillaceae</taxon>
        <taxon>Aspergillus</taxon>
        <taxon>Aspergillus subgen. Circumdati</taxon>
    </lineage>
</organism>
<proteinExistence type="predicted"/>
<dbReference type="Proteomes" id="UP001194746">
    <property type="component" value="Unassembled WGS sequence"/>
</dbReference>
<dbReference type="EMBL" id="VCAU01000113">
    <property type="protein sequence ID" value="KAF9884746.1"/>
    <property type="molecule type" value="Genomic_DNA"/>
</dbReference>
<feature type="region of interest" description="Disordered" evidence="1">
    <location>
        <begin position="286"/>
        <end position="324"/>
    </location>
</feature>
<feature type="region of interest" description="Disordered" evidence="1">
    <location>
        <begin position="91"/>
        <end position="120"/>
    </location>
</feature>
<dbReference type="AlphaFoldDB" id="A0AAD4CE15"/>
<evidence type="ECO:0000313" key="3">
    <source>
        <dbReference type="Proteomes" id="UP001194746"/>
    </source>
</evidence>
<reference evidence="2" key="2">
    <citation type="submission" date="2020-02" db="EMBL/GenBank/DDBJ databases">
        <authorList>
            <person name="Gilchrist C.L.M."/>
            <person name="Chooi Y.-H."/>
        </authorList>
    </citation>
    <scope>NUCLEOTIDE SEQUENCE</scope>
    <source>
        <strain evidence="2">MST-FP2251</strain>
    </source>
</reference>
<comment type="caution">
    <text evidence="2">The sequence shown here is derived from an EMBL/GenBank/DDBJ whole genome shotgun (WGS) entry which is preliminary data.</text>
</comment>
<feature type="compositionally biased region" description="Low complexity" evidence="1">
    <location>
        <begin position="289"/>
        <end position="301"/>
    </location>
</feature>
<evidence type="ECO:0000256" key="1">
    <source>
        <dbReference type="SAM" id="MobiDB-lite"/>
    </source>
</evidence>
<feature type="compositionally biased region" description="Basic and acidic residues" evidence="1">
    <location>
        <begin position="91"/>
        <end position="102"/>
    </location>
</feature>
<protein>
    <submittedName>
        <fullName evidence="2">Uncharacterized protein</fullName>
    </submittedName>
</protein>